<evidence type="ECO:0000313" key="7">
    <source>
        <dbReference type="Proteomes" id="UP000231567"/>
    </source>
</evidence>
<keyword evidence="3 4" id="KW-0687">Ribonucleoprotein</keyword>
<comment type="function">
    <text evidence="4">This protein is located at the 30S-50S ribosomal subunit interface and may play a role in the structure and function of the aminoacyl-tRNA binding site.</text>
</comment>
<dbReference type="NCBIfam" id="TIGR01024">
    <property type="entry name" value="rplS_bact"/>
    <property type="match status" value="1"/>
</dbReference>
<evidence type="ECO:0000256" key="3">
    <source>
        <dbReference type="ARBA" id="ARBA00023274"/>
    </source>
</evidence>
<dbReference type="PANTHER" id="PTHR15680:SF9">
    <property type="entry name" value="LARGE RIBOSOMAL SUBUNIT PROTEIN BL19M"/>
    <property type="match status" value="1"/>
</dbReference>
<dbReference type="InterPro" id="IPR038657">
    <property type="entry name" value="Ribosomal_bL19_sf"/>
</dbReference>
<organism evidence="6 7">
    <name type="scientific">Candidatus Nealsonbacteria bacterium CG23_combo_of_CG06-09_8_20_14_all_40_13</name>
    <dbReference type="NCBI Taxonomy" id="1974724"/>
    <lineage>
        <taxon>Bacteria</taxon>
        <taxon>Candidatus Nealsoniibacteriota</taxon>
    </lineage>
</organism>
<dbReference type="Gene3D" id="2.30.30.790">
    <property type="match status" value="1"/>
</dbReference>
<keyword evidence="2 6" id="KW-0689">Ribosomal protein</keyword>
<gene>
    <name evidence="6" type="primary">rplS</name>
    <name evidence="6" type="ORF">COX39_00895</name>
</gene>
<dbReference type="PANTHER" id="PTHR15680">
    <property type="entry name" value="RIBOSOMAL PROTEIN L19"/>
    <property type="match status" value="1"/>
</dbReference>
<dbReference type="GO" id="GO:0006412">
    <property type="term" value="P:translation"/>
    <property type="evidence" value="ECO:0007669"/>
    <property type="project" value="InterPro"/>
</dbReference>
<name>A0A2G9YRG2_9BACT</name>
<dbReference type="GO" id="GO:0005840">
    <property type="term" value="C:ribosome"/>
    <property type="evidence" value="ECO:0007669"/>
    <property type="project" value="UniProtKB-KW"/>
</dbReference>
<proteinExistence type="inferred from homology"/>
<dbReference type="GO" id="GO:1990904">
    <property type="term" value="C:ribonucleoprotein complex"/>
    <property type="evidence" value="ECO:0007669"/>
    <property type="project" value="UniProtKB-KW"/>
</dbReference>
<dbReference type="AlphaFoldDB" id="A0A2G9YRG2"/>
<dbReference type="SUPFAM" id="SSF50104">
    <property type="entry name" value="Translation proteins SH3-like domain"/>
    <property type="match status" value="1"/>
</dbReference>
<dbReference type="GO" id="GO:0003735">
    <property type="term" value="F:structural constituent of ribosome"/>
    <property type="evidence" value="ECO:0007669"/>
    <property type="project" value="InterPro"/>
</dbReference>
<sequence length="146" mass="16303">MEQILKAQKEFLRTDLPAFRVGDVIRVAQKDQIGGKERVATCEGIVIKIHKGKDLDSTFTIRWIASGKIGVEKTFPLHSPTIIKIEKIKENRVRRAKLYYLRNRDSLKLKTKVQKEKGGAKKKAGSGRGKSGQKISAEKGTKSSGK</sequence>
<evidence type="ECO:0000256" key="4">
    <source>
        <dbReference type="RuleBase" id="RU000559"/>
    </source>
</evidence>
<evidence type="ECO:0000256" key="2">
    <source>
        <dbReference type="ARBA" id="ARBA00022980"/>
    </source>
</evidence>
<dbReference type="InterPro" id="IPR001857">
    <property type="entry name" value="Ribosomal_bL19"/>
</dbReference>
<dbReference type="EMBL" id="PCRM01000015">
    <property type="protein sequence ID" value="PIP21814.1"/>
    <property type="molecule type" value="Genomic_DNA"/>
</dbReference>
<comment type="caution">
    <text evidence="6">The sequence shown here is derived from an EMBL/GenBank/DDBJ whole genome shotgun (WGS) entry which is preliminary data.</text>
</comment>
<protein>
    <recommendedName>
        <fullName evidence="4">50S ribosomal protein L19</fullName>
    </recommendedName>
</protein>
<feature type="compositionally biased region" description="Basic and acidic residues" evidence="5">
    <location>
        <begin position="110"/>
        <end position="119"/>
    </location>
</feature>
<evidence type="ECO:0000256" key="1">
    <source>
        <dbReference type="ARBA" id="ARBA00005781"/>
    </source>
</evidence>
<reference evidence="6 7" key="1">
    <citation type="submission" date="2017-09" db="EMBL/GenBank/DDBJ databases">
        <title>Depth-based differentiation of microbial function through sediment-hosted aquifers and enrichment of novel symbionts in the deep terrestrial subsurface.</title>
        <authorList>
            <person name="Probst A.J."/>
            <person name="Ladd B."/>
            <person name="Jarett J.K."/>
            <person name="Geller-Mcgrath D.E."/>
            <person name="Sieber C.M."/>
            <person name="Emerson J.B."/>
            <person name="Anantharaman K."/>
            <person name="Thomas B.C."/>
            <person name="Malmstrom R."/>
            <person name="Stieglmeier M."/>
            <person name="Klingl A."/>
            <person name="Woyke T."/>
            <person name="Ryan C.M."/>
            <person name="Banfield J.F."/>
        </authorList>
    </citation>
    <scope>NUCLEOTIDE SEQUENCE [LARGE SCALE GENOMIC DNA]</scope>
    <source>
        <strain evidence="6">CG23_combo_of_CG06-09_8_20_14_all_40_13</strain>
    </source>
</reference>
<dbReference type="InterPro" id="IPR008991">
    <property type="entry name" value="Translation_prot_SH3-like_sf"/>
</dbReference>
<feature type="region of interest" description="Disordered" evidence="5">
    <location>
        <begin position="110"/>
        <end position="146"/>
    </location>
</feature>
<evidence type="ECO:0000256" key="5">
    <source>
        <dbReference type="SAM" id="MobiDB-lite"/>
    </source>
</evidence>
<accession>A0A2G9YRG2</accession>
<feature type="compositionally biased region" description="Basic and acidic residues" evidence="5">
    <location>
        <begin position="136"/>
        <end position="146"/>
    </location>
</feature>
<dbReference type="Proteomes" id="UP000231567">
    <property type="component" value="Unassembled WGS sequence"/>
</dbReference>
<comment type="similarity">
    <text evidence="1 4">Belongs to the bacterial ribosomal protein bL19 family.</text>
</comment>
<evidence type="ECO:0000313" key="6">
    <source>
        <dbReference type="EMBL" id="PIP21814.1"/>
    </source>
</evidence>
<dbReference type="PRINTS" id="PR00061">
    <property type="entry name" value="RIBOSOMALL19"/>
</dbReference>
<dbReference type="Pfam" id="PF01245">
    <property type="entry name" value="Ribosomal_L19"/>
    <property type="match status" value="1"/>
</dbReference>